<keyword evidence="3" id="KW-1185">Reference proteome</keyword>
<sequence>MSKISSSGSRLQREYSVCNAAIQSNDKGLLLPLPCYEIRPGFGFMVKNLTKTFLPIIAIHVCFLLLVLQ</sequence>
<accession>A0A8S9T063</accession>
<protein>
    <submittedName>
        <fullName evidence="2">Uncharacterized protein</fullName>
    </submittedName>
</protein>
<organism evidence="2 3">
    <name type="scientific">Tolypothrix bouteillei VB521301</name>
    <dbReference type="NCBI Taxonomy" id="1479485"/>
    <lineage>
        <taxon>Bacteria</taxon>
        <taxon>Bacillati</taxon>
        <taxon>Cyanobacteriota</taxon>
        <taxon>Cyanophyceae</taxon>
        <taxon>Nostocales</taxon>
        <taxon>Tolypothrichaceae</taxon>
        <taxon>Tolypothrix</taxon>
    </lineage>
</organism>
<reference evidence="2" key="1">
    <citation type="journal article" date="2015" name="Genome Announc.">
        <title>Draft Genome Sequence of Tolypothrix boutellei Strain VB521301.</title>
        <authorList>
            <person name="Chandrababunaidu M.M."/>
            <person name="Singh D."/>
            <person name="Sen D."/>
            <person name="Bhan S."/>
            <person name="Das S."/>
            <person name="Gupta A."/>
            <person name="Adhikary S.P."/>
            <person name="Tripathy S."/>
        </authorList>
    </citation>
    <scope>NUCLEOTIDE SEQUENCE</scope>
    <source>
        <strain evidence="2">VB521301</strain>
    </source>
</reference>
<evidence type="ECO:0000256" key="1">
    <source>
        <dbReference type="SAM" id="Phobius"/>
    </source>
</evidence>
<proteinExistence type="predicted"/>
<keyword evidence="1" id="KW-0812">Transmembrane</keyword>
<dbReference type="EMBL" id="JHEG04000001">
    <property type="protein sequence ID" value="KAF3886011.1"/>
    <property type="molecule type" value="Genomic_DNA"/>
</dbReference>
<reference evidence="2" key="2">
    <citation type="submission" date="2019-11" db="EMBL/GenBank/DDBJ databases">
        <title>Improved Assembly of Tolypothrix boutellei genome.</title>
        <authorList>
            <person name="Sarangi A.N."/>
            <person name="Mukherjee M."/>
            <person name="Ghosh S."/>
            <person name="Singh D."/>
            <person name="Das A."/>
            <person name="Kant S."/>
            <person name="Prusty A."/>
            <person name="Tripathy S."/>
        </authorList>
    </citation>
    <scope>NUCLEOTIDE SEQUENCE</scope>
    <source>
        <strain evidence="2">VB521301</strain>
    </source>
</reference>
<keyword evidence="1" id="KW-0472">Membrane</keyword>
<dbReference type="Proteomes" id="UP000029738">
    <property type="component" value="Unassembled WGS sequence"/>
</dbReference>
<comment type="caution">
    <text evidence="2">The sequence shown here is derived from an EMBL/GenBank/DDBJ whole genome shotgun (WGS) entry which is preliminary data.</text>
</comment>
<evidence type="ECO:0000313" key="3">
    <source>
        <dbReference type="Proteomes" id="UP000029738"/>
    </source>
</evidence>
<gene>
    <name evidence="2" type="ORF">DA73_0400011410</name>
</gene>
<evidence type="ECO:0000313" key="2">
    <source>
        <dbReference type="EMBL" id="KAF3886011.1"/>
    </source>
</evidence>
<dbReference type="AlphaFoldDB" id="A0A8S9T063"/>
<dbReference type="RefSeq" id="WP_167844661.1">
    <property type="nucleotide sequence ID" value="NZ_JHEG04000001.1"/>
</dbReference>
<feature type="transmembrane region" description="Helical" evidence="1">
    <location>
        <begin position="52"/>
        <end position="68"/>
    </location>
</feature>
<keyword evidence="1" id="KW-1133">Transmembrane helix</keyword>
<name>A0A8S9T063_9CYAN</name>